<feature type="compositionally biased region" description="Basic and acidic residues" evidence="1">
    <location>
        <begin position="58"/>
        <end position="71"/>
    </location>
</feature>
<accession>A0AAW1IEA8</accession>
<proteinExistence type="predicted"/>
<name>A0AAW1IEA8_POPJA</name>
<evidence type="ECO:0000256" key="1">
    <source>
        <dbReference type="SAM" id="MobiDB-lite"/>
    </source>
</evidence>
<dbReference type="Proteomes" id="UP001458880">
    <property type="component" value="Unassembled WGS sequence"/>
</dbReference>
<reference evidence="2 3" key="1">
    <citation type="journal article" date="2024" name="BMC Genomics">
        <title>De novo assembly and annotation of Popillia japonica's genome with initial clues to its potential as an invasive pest.</title>
        <authorList>
            <person name="Cucini C."/>
            <person name="Boschi S."/>
            <person name="Funari R."/>
            <person name="Cardaioli E."/>
            <person name="Iannotti N."/>
            <person name="Marturano G."/>
            <person name="Paoli F."/>
            <person name="Bruttini M."/>
            <person name="Carapelli A."/>
            <person name="Frati F."/>
            <person name="Nardi F."/>
        </authorList>
    </citation>
    <scope>NUCLEOTIDE SEQUENCE [LARGE SCALE GENOMIC DNA]</scope>
    <source>
        <strain evidence="2">DMR45628</strain>
    </source>
</reference>
<evidence type="ECO:0000313" key="3">
    <source>
        <dbReference type="Proteomes" id="UP001458880"/>
    </source>
</evidence>
<keyword evidence="3" id="KW-1185">Reference proteome</keyword>
<dbReference type="AlphaFoldDB" id="A0AAW1IEA8"/>
<comment type="caution">
    <text evidence="2">The sequence shown here is derived from an EMBL/GenBank/DDBJ whole genome shotgun (WGS) entry which is preliminary data.</text>
</comment>
<organism evidence="2 3">
    <name type="scientific">Popillia japonica</name>
    <name type="common">Japanese beetle</name>
    <dbReference type="NCBI Taxonomy" id="7064"/>
    <lineage>
        <taxon>Eukaryota</taxon>
        <taxon>Metazoa</taxon>
        <taxon>Ecdysozoa</taxon>
        <taxon>Arthropoda</taxon>
        <taxon>Hexapoda</taxon>
        <taxon>Insecta</taxon>
        <taxon>Pterygota</taxon>
        <taxon>Neoptera</taxon>
        <taxon>Endopterygota</taxon>
        <taxon>Coleoptera</taxon>
        <taxon>Polyphaga</taxon>
        <taxon>Scarabaeiformia</taxon>
        <taxon>Scarabaeidae</taxon>
        <taxon>Rutelinae</taxon>
        <taxon>Popillia</taxon>
    </lineage>
</organism>
<protein>
    <submittedName>
        <fullName evidence="2">Uncharacterized protein</fullName>
    </submittedName>
</protein>
<feature type="compositionally biased region" description="Basic and acidic residues" evidence="1">
    <location>
        <begin position="39"/>
        <end position="50"/>
    </location>
</feature>
<feature type="region of interest" description="Disordered" evidence="1">
    <location>
        <begin position="39"/>
        <end position="71"/>
    </location>
</feature>
<evidence type="ECO:0000313" key="2">
    <source>
        <dbReference type="EMBL" id="KAK9687782.1"/>
    </source>
</evidence>
<dbReference type="EMBL" id="JASPKY010000624">
    <property type="protein sequence ID" value="KAK9687782.1"/>
    <property type="molecule type" value="Genomic_DNA"/>
</dbReference>
<feature type="region of interest" description="Disordered" evidence="1">
    <location>
        <begin position="144"/>
        <end position="173"/>
    </location>
</feature>
<gene>
    <name evidence="2" type="ORF">QE152_g36008</name>
</gene>
<sequence>MEFATRKGRNIKVYQNLPFHVSFNKKINCVTNGVCNKERQEHPKENEMEKSQCGQERANSKEDLFPTTPDERMGIKVTEADATPFTLEELGSAIKTQPGRAPRPDKVPPEVIKENWKVAEAVSGHRNRILLSFGKRTMYINVDEKKQKIHPHSREKIGKRREEEKEKKQLAFQ</sequence>